<dbReference type="Pfam" id="PF14072">
    <property type="entry name" value="DndB"/>
    <property type="match status" value="1"/>
</dbReference>
<dbReference type="InterPro" id="IPR017642">
    <property type="entry name" value="DNA_S_mod_DndB"/>
</dbReference>
<dbReference type="Proteomes" id="UP000036168">
    <property type="component" value="Unassembled WGS sequence"/>
</dbReference>
<dbReference type="STRING" id="1664069.BGLY_2003"/>
<evidence type="ECO:0000313" key="2">
    <source>
        <dbReference type="EMBL" id="MEC0483399.1"/>
    </source>
</evidence>
<protein>
    <submittedName>
        <fullName evidence="2">DNA sulfur modification protein DndB</fullName>
    </submittedName>
</protein>
<reference evidence="1 3" key="1">
    <citation type="journal article" date="2015" name="Int. J. Syst. Evol. Microbiol.">
        <title>Bacillus glycinifermentans sp. nov., isolated from fermented soybean paste.</title>
        <authorList>
            <person name="Kim S.J."/>
            <person name="Dunlap C.A."/>
            <person name="Kwon S.W."/>
            <person name="Rooney A.P."/>
        </authorList>
    </citation>
    <scope>NUCLEOTIDE SEQUENCE [LARGE SCALE GENOMIC DNA]</scope>
    <source>
        <strain evidence="1 3">GO-13</strain>
    </source>
</reference>
<proteinExistence type="predicted"/>
<dbReference type="EMBL" id="LECW02000030">
    <property type="protein sequence ID" value="KRT92727.1"/>
    <property type="molecule type" value="Genomic_DNA"/>
</dbReference>
<evidence type="ECO:0000313" key="1">
    <source>
        <dbReference type="EMBL" id="KRT92727.1"/>
    </source>
</evidence>
<dbReference type="EMBL" id="JARRTL010000004">
    <property type="protein sequence ID" value="MEC0483399.1"/>
    <property type="molecule type" value="Genomic_DNA"/>
</dbReference>
<comment type="caution">
    <text evidence="1">The sequence shown here is derived from an EMBL/GenBank/DDBJ whole genome shotgun (WGS) entry which is preliminary data.</text>
</comment>
<sequence length="458" mass="53115">MNSPIIFDAEADKKLMDGLLDIKLKIQHDNKLMISFRNLMAKDKFQPGKTQELFKQLSNPNAVFTTIEKYFLAKNLYTLTRDETISPENYFPPNRIKEMELNWEGYESEEVSFPYTFTDVTKVSEDNFIFLVKASELHKLYESQLLRYNPKAQRTDKTLYIEEIEDEIPVPDLVEASVEAIAKLVEQNDLNKSVLTFNALLGSSEEGIELLFDPEDRKLTVTKGTQLDVIDGWHRLNGINRAFRRNPSVNDFYLKVDLYNYTMKKARKHFGQQNTINPVAKSKVAEMSENDYLSTIINFIRDNSDIGEYIKVNSDEIFRNEKFVITFQRFVSGLKMVLNALNYKVDNLAEARKLGMYLTEVFNTVFYSYIDDFTNHSFGKERRSLITASPVIIGILALGVKMKQESKSAEEIDKALLNVDFSMDNDLWKSLKVLNNKKHVQFRYGLKHVIDYFSKLDV</sequence>
<keyword evidence="4" id="KW-1185">Reference proteome</keyword>
<gene>
    <name evidence="1" type="ORF">AB447_222365</name>
    <name evidence="2" type="ORF">P8828_00805</name>
</gene>
<dbReference type="OrthoDB" id="2399905at2"/>
<dbReference type="RefSeq" id="WP_048356240.1">
    <property type="nucleotide sequence ID" value="NZ_JARRTL010000004.1"/>
</dbReference>
<evidence type="ECO:0000313" key="4">
    <source>
        <dbReference type="Proteomes" id="UP001341297"/>
    </source>
</evidence>
<evidence type="ECO:0000313" key="3">
    <source>
        <dbReference type="Proteomes" id="UP000036168"/>
    </source>
</evidence>
<name>A0A0T6BM55_9BACI</name>
<dbReference type="Proteomes" id="UP001341297">
    <property type="component" value="Unassembled WGS sequence"/>
</dbReference>
<accession>A0A0T6BM55</accession>
<dbReference type="AlphaFoldDB" id="A0A0T6BM55"/>
<reference evidence="1" key="2">
    <citation type="submission" date="2015-10" db="EMBL/GenBank/DDBJ databases">
        <authorList>
            <person name="Gilbert D.G."/>
        </authorList>
    </citation>
    <scope>NUCLEOTIDE SEQUENCE</scope>
    <source>
        <strain evidence="1">GO-13</strain>
    </source>
</reference>
<organism evidence="1 3">
    <name type="scientific">Bacillus glycinifermentans</name>
    <dbReference type="NCBI Taxonomy" id="1664069"/>
    <lineage>
        <taxon>Bacteria</taxon>
        <taxon>Bacillati</taxon>
        <taxon>Bacillota</taxon>
        <taxon>Bacilli</taxon>
        <taxon>Bacillales</taxon>
        <taxon>Bacillaceae</taxon>
        <taxon>Bacillus</taxon>
    </lineage>
</organism>
<reference evidence="2 4" key="3">
    <citation type="submission" date="2023-03" db="EMBL/GenBank/DDBJ databases">
        <title>Agriculturally important microbes genome sequencing.</title>
        <authorList>
            <person name="Dunlap C."/>
        </authorList>
    </citation>
    <scope>NUCLEOTIDE SEQUENCE [LARGE SCALE GENOMIC DNA]</scope>
    <source>
        <strain evidence="2 4">CBP-3203</strain>
    </source>
</reference>